<dbReference type="AlphaFoldDB" id="A0A176WGQ4"/>
<name>A0A176WGQ4_MARPO</name>
<keyword evidence="4" id="KW-1185">Reference proteome</keyword>
<dbReference type="PROSITE" id="PS50891">
    <property type="entry name" value="LOB"/>
    <property type="match status" value="1"/>
</dbReference>
<dbReference type="PANTHER" id="PTHR31301:SF21">
    <property type="entry name" value="LOB DOMAIN-CONTAINING PROTEIN 27-RELATED"/>
    <property type="match status" value="1"/>
</dbReference>
<evidence type="ECO:0000256" key="1">
    <source>
        <dbReference type="ARBA" id="ARBA00005474"/>
    </source>
</evidence>
<evidence type="ECO:0000313" key="4">
    <source>
        <dbReference type="Proteomes" id="UP000077202"/>
    </source>
</evidence>
<proteinExistence type="inferred from homology"/>
<dbReference type="InterPro" id="IPR004883">
    <property type="entry name" value="LOB"/>
</dbReference>
<accession>A0A176WGQ4</accession>
<comment type="caution">
    <text evidence="3">The sequence shown here is derived from an EMBL/GenBank/DDBJ whole genome shotgun (WGS) entry which is preliminary data.</text>
</comment>
<reference evidence="3" key="1">
    <citation type="submission" date="2016-03" db="EMBL/GenBank/DDBJ databases">
        <title>Mechanisms controlling the formation of the plant cell surface in tip-growing cells are functionally conserved among land plants.</title>
        <authorList>
            <person name="Honkanen S."/>
            <person name="Jones V.A."/>
            <person name="Morieri G."/>
            <person name="Champion C."/>
            <person name="Hetherington A.J."/>
            <person name="Kelly S."/>
            <person name="Saint-Marcoux D."/>
            <person name="Proust H."/>
            <person name="Prescott H."/>
            <person name="Dolan L."/>
        </authorList>
    </citation>
    <scope>NUCLEOTIDE SEQUENCE [LARGE SCALE GENOMIC DNA]</scope>
    <source>
        <tissue evidence="3">Whole gametophyte</tissue>
    </source>
</reference>
<gene>
    <name evidence="3" type="ORF">AXG93_3218s1000</name>
</gene>
<protein>
    <recommendedName>
        <fullName evidence="2">LOB domain-containing protein</fullName>
    </recommendedName>
</protein>
<evidence type="ECO:0000313" key="3">
    <source>
        <dbReference type="EMBL" id="OAE32428.1"/>
    </source>
</evidence>
<comment type="similarity">
    <text evidence="1">Belongs to the LOB domain-containing protein family.</text>
</comment>
<dbReference type="EMBL" id="LVLJ01000822">
    <property type="protein sequence ID" value="OAE32428.1"/>
    <property type="molecule type" value="Genomic_DNA"/>
</dbReference>
<dbReference type="Proteomes" id="UP000077202">
    <property type="component" value="Unassembled WGS sequence"/>
</dbReference>
<evidence type="ECO:0000259" key="2">
    <source>
        <dbReference type="PROSITE" id="PS50891"/>
    </source>
</evidence>
<dbReference type="Pfam" id="PF03195">
    <property type="entry name" value="LOB"/>
    <property type="match status" value="1"/>
</dbReference>
<sequence>MKVVMKIEARDKANIISATSVWLDYWQPILFAADRQAYVVTTPQSVVFGAMRDCSLVVLSSSMGFPPNEAHPACKFQSRKCTVDCLLAPWFSPDQPRWFANAYRLFGVANILRLIRENRSSVEDLMKSVSFESDGRERDPVNGVYGTLRYLQREAEILEENGMVWSEKLRVLLVEDAANNVTFGSPTISDNHEKNKERLPLMEVAQDFILHTLSRWPHIRLDPINLILNYVHLIVAVGNIRQ</sequence>
<feature type="domain" description="LOB" evidence="2">
    <location>
        <begin position="69"/>
        <end position="169"/>
    </location>
</feature>
<organism evidence="3 4">
    <name type="scientific">Marchantia polymorpha subsp. ruderalis</name>
    <dbReference type="NCBI Taxonomy" id="1480154"/>
    <lineage>
        <taxon>Eukaryota</taxon>
        <taxon>Viridiplantae</taxon>
        <taxon>Streptophyta</taxon>
        <taxon>Embryophyta</taxon>
        <taxon>Marchantiophyta</taxon>
        <taxon>Marchantiopsida</taxon>
        <taxon>Marchantiidae</taxon>
        <taxon>Marchantiales</taxon>
        <taxon>Marchantiaceae</taxon>
        <taxon>Marchantia</taxon>
    </lineage>
</organism>
<dbReference type="PANTHER" id="PTHR31301">
    <property type="entry name" value="LOB DOMAIN-CONTAINING PROTEIN 4-RELATED"/>
    <property type="match status" value="1"/>
</dbReference>